<feature type="compositionally biased region" description="Acidic residues" evidence="2">
    <location>
        <begin position="25"/>
        <end position="36"/>
    </location>
</feature>
<feature type="compositionally biased region" description="Gly residues" evidence="2">
    <location>
        <begin position="318"/>
        <end position="332"/>
    </location>
</feature>
<dbReference type="InterPro" id="IPR056772">
    <property type="entry name" value="RecA-like_ORC2"/>
</dbReference>
<dbReference type="InterPro" id="IPR007220">
    <property type="entry name" value="ORC2"/>
</dbReference>
<sequence length="555" mass="59922">MHQPGLPRRRISHEFFLFCPNIPPAEEEDDDDDDVSDGGGYGHGNGGRRRKKSRTEAFSAVPVGAQAYFNSQAGVGTLAVIPGGIANASSVAGCKSTKQKVVRKRGWHARNRYTRVAKEGRLVEERDARKRARAEQQQRGGAGADSGDSTDEEEEEEGVGGWGGGGGVGAGVYGGEGEDAYAKLEELLKAAQDPVRDIVDAASSKAEKKFPRWKSELDWGWSLMFYGVGSKRELLTKFEDYVDEHNVTNGGAVVGYDGFHANASVRDLLNSLCKELLGAETPPEYSSGSLLLHAQGFIKAFELQRLPSYSSNRTAAAGSGGGGSGGSGGSGRRPGKAVAAAAAAAGGGGSGTVVDGVDYSMVEQKRTVARRLFIFLHSIDGEKLRNEDSQEALAELSASRYVHLVASMDHVNAPLMWDVGLSEKFNWLFHKTHTYKPYVEEVRSRRNWCTIEGEVQALERLSQVMKALTPRHVDVVVCVAKKLKDNPGLQGKCNYRDVLSKLKSDLSADTSQVLDGLLVELKDHDVIVEEKTGNSRFLSISGGPEVVDFLAAYKR</sequence>
<dbReference type="PANTHER" id="PTHR14052:SF0">
    <property type="entry name" value="ORIGIN RECOGNITION COMPLEX SUBUNIT 2"/>
    <property type="match status" value="1"/>
</dbReference>
<keyword evidence="1" id="KW-0539">Nucleus</keyword>
<gene>
    <name evidence="4" type="ORF">Esi_0517_0011</name>
</gene>
<dbReference type="Proteomes" id="UP000002630">
    <property type="component" value="Unassembled WGS sequence"/>
</dbReference>
<feature type="domain" description="Origin recognition complex subunit 2 RecA-like" evidence="3">
    <location>
        <begin position="204"/>
        <end position="301"/>
    </location>
</feature>
<dbReference type="GO" id="GO:0005664">
    <property type="term" value="C:nuclear origin of replication recognition complex"/>
    <property type="evidence" value="ECO:0007669"/>
    <property type="project" value="UniProtKB-UniRule"/>
</dbReference>
<accession>D7G3P6</accession>
<dbReference type="GO" id="GO:0003688">
    <property type="term" value="F:DNA replication origin binding"/>
    <property type="evidence" value="ECO:0007669"/>
    <property type="project" value="UniProtKB-UniRule"/>
</dbReference>
<dbReference type="AlphaFoldDB" id="D7G3P6"/>
<dbReference type="InParanoid" id="D7G3P6"/>
<dbReference type="OrthoDB" id="346673at2759"/>
<dbReference type="EMBL" id="FN649760">
    <property type="protein sequence ID" value="CBJ33573.1"/>
    <property type="molecule type" value="Genomic_DNA"/>
</dbReference>
<reference evidence="4 5" key="1">
    <citation type="journal article" date="2010" name="Nature">
        <title>The Ectocarpus genome and the independent evolution of multicellularity in brown algae.</title>
        <authorList>
            <person name="Cock J.M."/>
            <person name="Sterck L."/>
            <person name="Rouze P."/>
            <person name="Scornet D."/>
            <person name="Allen A.E."/>
            <person name="Amoutzias G."/>
            <person name="Anthouard V."/>
            <person name="Artiguenave F."/>
            <person name="Aury J.M."/>
            <person name="Badger J.H."/>
            <person name="Beszteri B."/>
            <person name="Billiau K."/>
            <person name="Bonnet E."/>
            <person name="Bothwell J.H."/>
            <person name="Bowler C."/>
            <person name="Boyen C."/>
            <person name="Brownlee C."/>
            <person name="Carrano C.J."/>
            <person name="Charrier B."/>
            <person name="Cho G.Y."/>
            <person name="Coelho S.M."/>
            <person name="Collen J."/>
            <person name="Corre E."/>
            <person name="Da Silva C."/>
            <person name="Delage L."/>
            <person name="Delaroque N."/>
            <person name="Dittami S.M."/>
            <person name="Doulbeau S."/>
            <person name="Elias M."/>
            <person name="Farnham G."/>
            <person name="Gachon C.M."/>
            <person name="Gschloessl B."/>
            <person name="Heesch S."/>
            <person name="Jabbari K."/>
            <person name="Jubin C."/>
            <person name="Kawai H."/>
            <person name="Kimura K."/>
            <person name="Kloareg B."/>
            <person name="Kupper F.C."/>
            <person name="Lang D."/>
            <person name="Le Bail A."/>
            <person name="Leblanc C."/>
            <person name="Lerouge P."/>
            <person name="Lohr M."/>
            <person name="Lopez P.J."/>
            <person name="Martens C."/>
            <person name="Maumus F."/>
            <person name="Michel G."/>
            <person name="Miranda-Saavedra D."/>
            <person name="Morales J."/>
            <person name="Moreau H."/>
            <person name="Motomura T."/>
            <person name="Nagasato C."/>
            <person name="Napoli C.A."/>
            <person name="Nelson D.R."/>
            <person name="Nyvall-Collen P."/>
            <person name="Peters A.F."/>
            <person name="Pommier C."/>
            <person name="Potin P."/>
            <person name="Poulain J."/>
            <person name="Quesneville H."/>
            <person name="Read B."/>
            <person name="Rensing S.A."/>
            <person name="Ritter A."/>
            <person name="Rousvoal S."/>
            <person name="Samanta M."/>
            <person name="Samson G."/>
            <person name="Schroeder D.C."/>
            <person name="Segurens B."/>
            <person name="Strittmatter M."/>
            <person name="Tonon T."/>
            <person name="Tregear J.W."/>
            <person name="Valentin K."/>
            <person name="von Dassow P."/>
            <person name="Yamagishi T."/>
            <person name="Van de Peer Y."/>
            <person name="Wincker P."/>
        </authorList>
    </citation>
    <scope>NUCLEOTIDE SEQUENCE [LARGE SCALE GENOMIC DNA]</scope>
    <source>
        <strain evidence="5">Ec32 / CCAP1310/4</strain>
    </source>
</reference>
<comment type="subcellular location">
    <subcellularLocation>
        <location evidence="1">Nucleus</location>
    </subcellularLocation>
</comment>
<evidence type="ECO:0000256" key="1">
    <source>
        <dbReference type="RuleBase" id="RU368084"/>
    </source>
</evidence>
<proteinExistence type="inferred from homology"/>
<evidence type="ECO:0000259" key="3">
    <source>
        <dbReference type="Pfam" id="PF04084"/>
    </source>
</evidence>
<dbReference type="Pfam" id="PF04084">
    <property type="entry name" value="RecA-like_ORC2"/>
    <property type="match status" value="2"/>
</dbReference>
<feature type="region of interest" description="Disordered" evidence="2">
    <location>
        <begin position="312"/>
        <end position="334"/>
    </location>
</feature>
<dbReference type="GO" id="GO:0006260">
    <property type="term" value="P:DNA replication"/>
    <property type="evidence" value="ECO:0007669"/>
    <property type="project" value="UniProtKB-UniRule"/>
</dbReference>
<dbReference type="PANTHER" id="PTHR14052">
    <property type="entry name" value="ORIGIN RECOGNITION COMPLEX SUBUNIT 2"/>
    <property type="match status" value="1"/>
</dbReference>
<protein>
    <recommendedName>
        <fullName evidence="1">Origin recognition complex subunit 2</fullName>
    </recommendedName>
</protein>
<keyword evidence="1" id="KW-0235">DNA replication</keyword>
<feature type="region of interest" description="Disordered" evidence="2">
    <location>
        <begin position="124"/>
        <end position="167"/>
    </location>
</feature>
<dbReference type="STRING" id="2880.D7G3P6"/>
<feature type="compositionally biased region" description="Acidic residues" evidence="2">
    <location>
        <begin position="148"/>
        <end position="158"/>
    </location>
</feature>
<feature type="region of interest" description="Disordered" evidence="2">
    <location>
        <begin position="22"/>
        <end position="55"/>
    </location>
</feature>
<evidence type="ECO:0000256" key="2">
    <source>
        <dbReference type="SAM" id="MobiDB-lite"/>
    </source>
</evidence>
<comment type="subunit">
    <text evidence="1">Component of the origin recognition complex (ORC).</text>
</comment>
<dbReference type="eggNOG" id="KOG2928">
    <property type="taxonomic scope" value="Eukaryota"/>
</dbReference>
<name>D7G3P6_ECTSI</name>
<comment type="similarity">
    <text evidence="1">Belongs to the ORC2 family.</text>
</comment>
<organism evidence="4 5">
    <name type="scientific">Ectocarpus siliculosus</name>
    <name type="common">Brown alga</name>
    <name type="synonym">Conferva siliculosa</name>
    <dbReference type="NCBI Taxonomy" id="2880"/>
    <lineage>
        <taxon>Eukaryota</taxon>
        <taxon>Sar</taxon>
        <taxon>Stramenopiles</taxon>
        <taxon>Ochrophyta</taxon>
        <taxon>PX clade</taxon>
        <taxon>Phaeophyceae</taxon>
        <taxon>Ectocarpales</taxon>
        <taxon>Ectocarpaceae</taxon>
        <taxon>Ectocarpus</taxon>
    </lineage>
</organism>
<comment type="function">
    <text evidence="1">Component of the origin recognition complex (ORC) that binds origins of replication. DNA-binding is ATP-dependent. ORC is required to assemble the pre-replication complex necessary to initiate DNA replication.</text>
</comment>
<keyword evidence="5" id="KW-1185">Reference proteome</keyword>
<evidence type="ECO:0000313" key="5">
    <source>
        <dbReference type="Proteomes" id="UP000002630"/>
    </source>
</evidence>
<evidence type="ECO:0000313" key="4">
    <source>
        <dbReference type="EMBL" id="CBJ33573.1"/>
    </source>
</evidence>
<feature type="compositionally biased region" description="Basic and acidic residues" evidence="2">
    <location>
        <begin position="124"/>
        <end position="136"/>
    </location>
</feature>
<feature type="domain" description="Origin recognition complex subunit 2 RecA-like" evidence="3">
    <location>
        <begin position="361"/>
        <end position="431"/>
    </location>
</feature>